<dbReference type="Proteomes" id="UP000177230">
    <property type="component" value="Unassembled WGS sequence"/>
</dbReference>
<organism evidence="1 2">
    <name type="scientific">Candidatus Edwardsbacteria bacterium GWF2_54_11</name>
    <dbReference type="NCBI Taxonomy" id="1817851"/>
    <lineage>
        <taxon>Bacteria</taxon>
        <taxon>Candidatus Edwardsiibacteriota</taxon>
    </lineage>
</organism>
<evidence type="ECO:0008006" key="3">
    <source>
        <dbReference type="Google" id="ProtNLM"/>
    </source>
</evidence>
<evidence type="ECO:0000313" key="1">
    <source>
        <dbReference type="EMBL" id="OGF14401.1"/>
    </source>
</evidence>
<accession>A0A1F5RK58</accession>
<dbReference type="EMBL" id="MFFM01000002">
    <property type="protein sequence ID" value="OGF14401.1"/>
    <property type="molecule type" value="Genomic_DNA"/>
</dbReference>
<dbReference type="SUPFAM" id="SSF54523">
    <property type="entry name" value="Pili subunits"/>
    <property type="match status" value="1"/>
</dbReference>
<proteinExistence type="predicted"/>
<comment type="caution">
    <text evidence="1">The sequence shown here is derived from an EMBL/GenBank/DDBJ whole genome shotgun (WGS) entry which is preliminary data.</text>
</comment>
<reference evidence="1 2" key="1">
    <citation type="journal article" date="2016" name="Nat. Commun.">
        <title>Thousands of microbial genomes shed light on interconnected biogeochemical processes in an aquifer system.</title>
        <authorList>
            <person name="Anantharaman K."/>
            <person name="Brown C.T."/>
            <person name="Hug L.A."/>
            <person name="Sharon I."/>
            <person name="Castelle C.J."/>
            <person name="Probst A.J."/>
            <person name="Thomas B.C."/>
            <person name="Singh A."/>
            <person name="Wilkins M.J."/>
            <person name="Karaoz U."/>
            <person name="Brodie E.L."/>
            <person name="Williams K.H."/>
            <person name="Hubbard S.S."/>
            <person name="Banfield J.F."/>
        </authorList>
    </citation>
    <scope>NUCLEOTIDE SEQUENCE [LARGE SCALE GENOMIC DNA]</scope>
</reference>
<sequence>MRSLPRTYLSQTILWMLLLASGLLVFTSQNSLDRMKAADGQQGELLYFPSARFTRAAAFGFTNLAADGIWLQMIQYYGQHSLSDREYKYLGHMFDLLTYLAPQFTKAYNFGALLLVSDARDPAGALKLLDKGISLNPEEWSIPFTKGFINYIFLGDYREAGRWFTISSRLSGAPEMAGRFAAFAMKKGGDINTSRELWMEIYNKSRNQTEKEIAKMYIDEIDRQLIIEKLNGVISAYHAQKGEWPGGLQQLVSGGYLRYVPADPLGGKFILNRGRDKVIAIGGRNKKNKVE</sequence>
<gene>
    <name evidence="1" type="ORF">A2024_04860</name>
</gene>
<dbReference type="AlphaFoldDB" id="A0A1F5RK58"/>
<dbReference type="InterPro" id="IPR045584">
    <property type="entry name" value="Pilin-like"/>
</dbReference>
<evidence type="ECO:0000313" key="2">
    <source>
        <dbReference type="Proteomes" id="UP000177230"/>
    </source>
</evidence>
<name>A0A1F5RK58_9BACT</name>
<protein>
    <recommendedName>
        <fullName evidence="3">Tetratricopeptide repeat protein</fullName>
    </recommendedName>
</protein>